<feature type="transmembrane region" description="Helical" evidence="1">
    <location>
        <begin position="80"/>
        <end position="99"/>
    </location>
</feature>
<evidence type="ECO:0008006" key="4">
    <source>
        <dbReference type="Google" id="ProtNLM"/>
    </source>
</evidence>
<feature type="transmembrane region" description="Helical" evidence="1">
    <location>
        <begin position="177"/>
        <end position="198"/>
    </location>
</feature>
<evidence type="ECO:0000313" key="2">
    <source>
        <dbReference type="EMBL" id="GAE33977.1"/>
    </source>
</evidence>
<accession>W4QPZ8</accession>
<reference evidence="2 3" key="1">
    <citation type="journal article" date="2014" name="Genome Announc.">
        <title>Draft Genome Sequences of Three Alkaliphilic Bacillus Strains, Bacillus wakoensis JCM 9140T, Bacillus akibai JCM 9157T, and Bacillus hemicellulosilyticus JCM 9152T.</title>
        <authorList>
            <person name="Yuki M."/>
            <person name="Oshima K."/>
            <person name="Suda W."/>
            <person name="Oshida Y."/>
            <person name="Kitamura K."/>
            <person name="Iida T."/>
            <person name="Hattori M."/>
            <person name="Ohkuma M."/>
        </authorList>
    </citation>
    <scope>NUCLEOTIDE SEQUENCE [LARGE SCALE GENOMIC DNA]</scope>
    <source>
        <strain evidence="2 3">JCM 9157</strain>
    </source>
</reference>
<dbReference type="InterPro" id="IPR006938">
    <property type="entry name" value="DUF624"/>
</dbReference>
<evidence type="ECO:0000256" key="1">
    <source>
        <dbReference type="SAM" id="Phobius"/>
    </source>
</evidence>
<evidence type="ECO:0000313" key="3">
    <source>
        <dbReference type="Proteomes" id="UP000018896"/>
    </source>
</evidence>
<dbReference type="eggNOG" id="COG5578">
    <property type="taxonomic scope" value="Bacteria"/>
</dbReference>
<name>W4QPZ8_HALA3</name>
<sequence length="211" mass="24068">MPTTGFMGGFYRVSEWIMRLAYVNLLWILFALLGLVLFGLMPATIAAFAVIRKWFMGEGDIPIFKTFFSIYKESIIKANILGFILSVITFILYIDFLFVRTLDGLFQIIMTVALMTVSLLLLITVCYIFPVYVHYQLKLTDYPKNSLMIGLLNPLSTLTMIGGLLILYQIYVYIPGLIPFFGTSLIVLSLMGPAYFSFKKIESKKEKLLEQ</sequence>
<dbReference type="STRING" id="1236973.JCM9157_1006"/>
<feature type="transmembrane region" description="Helical" evidence="1">
    <location>
        <begin position="147"/>
        <end position="171"/>
    </location>
</feature>
<keyword evidence="1" id="KW-1133">Transmembrane helix</keyword>
<dbReference type="Proteomes" id="UP000018896">
    <property type="component" value="Unassembled WGS sequence"/>
</dbReference>
<feature type="transmembrane region" description="Helical" evidence="1">
    <location>
        <begin position="20"/>
        <end position="51"/>
    </location>
</feature>
<gene>
    <name evidence="2" type="ORF">JCM9157_1006</name>
</gene>
<proteinExistence type="predicted"/>
<protein>
    <recommendedName>
        <fullName evidence="4">DUF624 domain-containing protein</fullName>
    </recommendedName>
</protein>
<feature type="transmembrane region" description="Helical" evidence="1">
    <location>
        <begin position="105"/>
        <end position="135"/>
    </location>
</feature>
<keyword evidence="1" id="KW-0812">Transmembrane</keyword>
<dbReference type="RefSeq" id="WP_035662704.1">
    <property type="nucleotide sequence ID" value="NZ_BAUV01000005.1"/>
</dbReference>
<dbReference type="AlphaFoldDB" id="W4QPZ8"/>
<dbReference type="EMBL" id="BAUV01000005">
    <property type="protein sequence ID" value="GAE33977.1"/>
    <property type="molecule type" value="Genomic_DNA"/>
</dbReference>
<keyword evidence="3" id="KW-1185">Reference proteome</keyword>
<keyword evidence="1" id="KW-0472">Membrane</keyword>
<dbReference type="Pfam" id="PF04854">
    <property type="entry name" value="DUF624"/>
    <property type="match status" value="1"/>
</dbReference>
<comment type="caution">
    <text evidence="2">The sequence shown here is derived from an EMBL/GenBank/DDBJ whole genome shotgun (WGS) entry which is preliminary data.</text>
</comment>
<organism evidence="2 3">
    <name type="scientific">Halalkalibacter akibai (strain ATCC 43226 / DSM 21942 / CIP 109018 / JCM 9157 / 1139)</name>
    <name type="common">Bacillus akibai</name>
    <dbReference type="NCBI Taxonomy" id="1236973"/>
    <lineage>
        <taxon>Bacteria</taxon>
        <taxon>Bacillati</taxon>
        <taxon>Bacillota</taxon>
        <taxon>Bacilli</taxon>
        <taxon>Bacillales</taxon>
        <taxon>Bacillaceae</taxon>
        <taxon>Halalkalibacter</taxon>
    </lineage>
</organism>